<reference evidence="1 2" key="1">
    <citation type="journal article" date="2016" name="Nat. Commun.">
        <title>Thousands of microbial genomes shed light on interconnected biogeochemical processes in an aquifer system.</title>
        <authorList>
            <person name="Anantharaman K."/>
            <person name="Brown C.T."/>
            <person name="Hug L.A."/>
            <person name="Sharon I."/>
            <person name="Castelle C.J."/>
            <person name="Probst A.J."/>
            <person name="Thomas B.C."/>
            <person name="Singh A."/>
            <person name="Wilkins M.J."/>
            <person name="Karaoz U."/>
            <person name="Brodie E.L."/>
            <person name="Williams K.H."/>
            <person name="Hubbard S.S."/>
            <person name="Banfield J.F."/>
        </authorList>
    </citation>
    <scope>NUCLEOTIDE SEQUENCE [LARGE SCALE GENOMIC DNA]</scope>
</reference>
<protein>
    <submittedName>
        <fullName evidence="1">Uncharacterized protein</fullName>
    </submittedName>
</protein>
<dbReference type="AlphaFoldDB" id="A0A1F7U5U8"/>
<comment type="caution">
    <text evidence="1">The sequence shown here is derived from an EMBL/GenBank/DDBJ whole genome shotgun (WGS) entry which is preliminary data.</text>
</comment>
<organism evidence="1 2">
    <name type="scientific">Candidatus Uhrbacteria bacterium RIFCSPHIGHO2_02_FULL_60_10</name>
    <dbReference type="NCBI Taxonomy" id="1802392"/>
    <lineage>
        <taxon>Bacteria</taxon>
        <taxon>Candidatus Uhriibacteriota</taxon>
    </lineage>
</organism>
<name>A0A1F7U5U8_9BACT</name>
<sequence>MKTFILEFISVDAFNGKVSRTVMGVIEVENLKRAGEVLGLKDVKLPPNSPERHLLKSIVSKGEGVVCEFVTGDRATETLKALPLSPVPLEDAAKFPLCLREVSKFVPPQRPSELAGLDPFAVGC</sequence>
<evidence type="ECO:0000313" key="1">
    <source>
        <dbReference type="EMBL" id="OGL73640.1"/>
    </source>
</evidence>
<proteinExistence type="predicted"/>
<dbReference type="Proteomes" id="UP000177088">
    <property type="component" value="Unassembled WGS sequence"/>
</dbReference>
<gene>
    <name evidence="1" type="ORF">A3C96_03155</name>
</gene>
<evidence type="ECO:0000313" key="2">
    <source>
        <dbReference type="Proteomes" id="UP000177088"/>
    </source>
</evidence>
<accession>A0A1F7U5U8</accession>
<dbReference type="EMBL" id="MGEA01000053">
    <property type="protein sequence ID" value="OGL73640.1"/>
    <property type="molecule type" value="Genomic_DNA"/>
</dbReference>